<evidence type="ECO:0000313" key="3">
    <source>
        <dbReference type="EMBL" id="WAL67343.1"/>
    </source>
</evidence>
<reference evidence="3" key="1">
    <citation type="submission" date="2022-11" db="EMBL/GenBank/DDBJ databases">
        <authorList>
            <person name="Mo P."/>
        </authorList>
    </citation>
    <scope>NUCLEOTIDE SEQUENCE</scope>
    <source>
        <strain evidence="3">HUAS 11-8</strain>
    </source>
</reference>
<dbReference type="CDD" id="cd08272">
    <property type="entry name" value="MDR6"/>
    <property type="match status" value="1"/>
</dbReference>
<dbReference type="SUPFAM" id="SSF51735">
    <property type="entry name" value="NAD(P)-binding Rossmann-fold domains"/>
    <property type="match status" value="1"/>
</dbReference>
<dbReference type="InterPro" id="IPR020843">
    <property type="entry name" value="ER"/>
</dbReference>
<dbReference type="Gene3D" id="3.90.180.10">
    <property type="entry name" value="Medium-chain alcohol dehydrogenases, catalytic domain"/>
    <property type="match status" value="1"/>
</dbReference>
<proteinExistence type="predicted"/>
<evidence type="ECO:0000259" key="2">
    <source>
        <dbReference type="SMART" id="SM00829"/>
    </source>
</evidence>
<gene>
    <name evidence="3" type="ORF">ORV05_06025</name>
</gene>
<dbReference type="Proteomes" id="UP001163203">
    <property type="component" value="Chromosome"/>
</dbReference>
<dbReference type="Pfam" id="PF08240">
    <property type="entry name" value="ADH_N"/>
    <property type="match status" value="1"/>
</dbReference>
<dbReference type="EMBL" id="CP113836">
    <property type="protein sequence ID" value="WAL67343.1"/>
    <property type="molecule type" value="Genomic_DNA"/>
</dbReference>
<organism evidence="3 4">
    <name type="scientific">Amycolatopsis cynarae</name>
    <dbReference type="NCBI Taxonomy" id="2995223"/>
    <lineage>
        <taxon>Bacteria</taxon>
        <taxon>Bacillati</taxon>
        <taxon>Actinomycetota</taxon>
        <taxon>Actinomycetes</taxon>
        <taxon>Pseudonocardiales</taxon>
        <taxon>Pseudonocardiaceae</taxon>
        <taxon>Amycolatopsis</taxon>
    </lineage>
</organism>
<protein>
    <submittedName>
        <fullName evidence="3">Zinc-dependent alcohol dehydrogenase family protein</fullName>
    </submittedName>
</protein>
<dbReference type="PANTHER" id="PTHR44154:SF1">
    <property type="entry name" value="QUINONE OXIDOREDUCTASE"/>
    <property type="match status" value="1"/>
</dbReference>
<dbReference type="InterPro" id="IPR013154">
    <property type="entry name" value="ADH-like_N"/>
</dbReference>
<feature type="domain" description="Enoyl reductase (ER)" evidence="2">
    <location>
        <begin position="10"/>
        <end position="323"/>
    </location>
</feature>
<keyword evidence="1" id="KW-0521">NADP</keyword>
<dbReference type="InterPro" id="IPR036291">
    <property type="entry name" value="NAD(P)-bd_dom_sf"/>
</dbReference>
<dbReference type="PANTHER" id="PTHR44154">
    <property type="entry name" value="QUINONE OXIDOREDUCTASE"/>
    <property type="match status" value="1"/>
</dbReference>
<sequence length="326" mass="33821">MRAIVLEEFGAPLKLREIGTPEPGPGQVLVRVKASGVNPLDVKIKAGRAAHARTELPAVPGLDLAGVVERVGEDVTGFAPGDEVYGLTGGVGALQGSLAEAAAVDARLLARKPKSLSFREAAALPLVAVTAWEGLVDRAGVGEGHKVLVHGGTGGIGHVAVQIARARGAEVFATGSPHKLARIERLGATGIDYGTPVEEYVAKYTDGEGFDVVYDTVGGAVLDSSFAAARYYTGHVVSALGWGTHALAPLSFRGATYSGVFTLLPMLTGRGREHHGEIVREVAALADRGALKPWVDPHRFTLETVADAHALLVSGKAEGKIVVDVD</sequence>
<dbReference type="Pfam" id="PF13602">
    <property type="entry name" value="ADH_zinc_N_2"/>
    <property type="match status" value="1"/>
</dbReference>
<accession>A0ABY7B9E4</accession>
<dbReference type="Gene3D" id="3.40.50.720">
    <property type="entry name" value="NAD(P)-binding Rossmann-like Domain"/>
    <property type="match status" value="1"/>
</dbReference>
<evidence type="ECO:0000313" key="4">
    <source>
        <dbReference type="Proteomes" id="UP001163203"/>
    </source>
</evidence>
<evidence type="ECO:0000256" key="1">
    <source>
        <dbReference type="ARBA" id="ARBA00022857"/>
    </source>
</evidence>
<dbReference type="InterPro" id="IPR051603">
    <property type="entry name" value="Zinc-ADH_QOR/CCCR"/>
</dbReference>
<dbReference type="SMART" id="SM00829">
    <property type="entry name" value="PKS_ER"/>
    <property type="match status" value="1"/>
</dbReference>
<dbReference type="InterPro" id="IPR011032">
    <property type="entry name" value="GroES-like_sf"/>
</dbReference>
<dbReference type="SUPFAM" id="SSF50129">
    <property type="entry name" value="GroES-like"/>
    <property type="match status" value="1"/>
</dbReference>
<name>A0ABY7B9E4_9PSEU</name>
<keyword evidence="4" id="KW-1185">Reference proteome</keyword>
<dbReference type="RefSeq" id="WP_268757452.1">
    <property type="nucleotide sequence ID" value="NZ_CP113836.1"/>
</dbReference>